<accession>A0A1F7UYD8</accession>
<dbReference type="EMBL" id="MGEK01000008">
    <property type="protein sequence ID" value="OGL82778.1"/>
    <property type="molecule type" value="Genomic_DNA"/>
</dbReference>
<name>A0A1F7UYD8_9BACT</name>
<evidence type="ECO:0000259" key="14">
    <source>
        <dbReference type="PROSITE" id="PS50862"/>
    </source>
</evidence>
<dbReference type="InterPro" id="IPR022911">
    <property type="entry name" value="Phe_tRNA_ligase_alpha1_bac"/>
</dbReference>
<dbReference type="PROSITE" id="PS50862">
    <property type="entry name" value="AA_TRNA_LIGASE_II"/>
    <property type="match status" value="1"/>
</dbReference>
<evidence type="ECO:0000313" key="16">
    <source>
        <dbReference type="Proteomes" id="UP000176846"/>
    </source>
</evidence>
<evidence type="ECO:0000256" key="9">
    <source>
        <dbReference type="ARBA" id="ARBA00022842"/>
    </source>
</evidence>
<dbReference type="NCBIfam" id="TIGR00468">
    <property type="entry name" value="pheS"/>
    <property type="match status" value="1"/>
</dbReference>
<dbReference type="GO" id="GO:0004826">
    <property type="term" value="F:phenylalanine-tRNA ligase activity"/>
    <property type="evidence" value="ECO:0007669"/>
    <property type="project" value="UniProtKB-UniRule"/>
</dbReference>
<dbReference type="Pfam" id="PF01409">
    <property type="entry name" value="tRNA-synt_2d"/>
    <property type="match status" value="1"/>
</dbReference>
<dbReference type="Pfam" id="PF02912">
    <property type="entry name" value="Phe_tRNA-synt_N"/>
    <property type="match status" value="1"/>
</dbReference>
<dbReference type="GO" id="GO:0006432">
    <property type="term" value="P:phenylalanyl-tRNA aminoacylation"/>
    <property type="evidence" value="ECO:0007669"/>
    <property type="project" value="UniProtKB-UniRule"/>
</dbReference>
<feature type="domain" description="Aminoacyl-transfer RNA synthetases class-II family profile" evidence="14">
    <location>
        <begin position="115"/>
        <end position="320"/>
    </location>
</feature>
<gene>
    <name evidence="13" type="primary">pheS</name>
    <name evidence="15" type="ORF">A2936_05590</name>
</gene>
<evidence type="ECO:0000313" key="15">
    <source>
        <dbReference type="EMBL" id="OGL82778.1"/>
    </source>
</evidence>
<evidence type="ECO:0000256" key="1">
    <source>
        <dbReference type="ARBA" id="ARBA00004496"/>
    </source>
</evidence>
<dbReference type="Proteomes" id="UP000176846">
    <property type="component" value="Unassembled WGS sequence"/>
</dbReference>
<evidence type="ECO:0000256" key="3">
    <source>
        <dbReference type="ARBA" id="ARBA00011209"/>
    </source>
</evidence>
<dbReference type="Gene3D" id="3.30.930.10">
    <property type="entry name" value="Bira Bifunctional Protein, Domain 2"/>
    <property type="match status" value="1"/>
</dbReference>
<dbReference type="SUPFAM" id="SSF46589">
    <property type="entry name" value="tRNA-binding arm"/>
    <property type="match status" value="1"/>
</dbReference>
<dbReference type="PANTHER" id="PTHR11538:SF41">
    <property type="entry name" value="PHENYLALANINE--TRNA LIGASE, MITOCHONDRIAL"/>
    <property type="match status" value="1"/>
</dbReference>
<protein>
    <recommendedName>
        <fullName evidence="13">Phenylalanine--tRNA ligase alpha subunit</fullName>
        <ecNumber evidence="13">6.1.1.20</ecNumber>
    </recommendedName>
    <alternativeName>
        <fullName evidence="13">Phenylalanyl-tRNA synthetase alpha subunit</fullName>
        <shortName evidence="13">PheRS</shortName>
    </alternativeName>
</protein>
<dbReference type="GO" id="GO:0000287">
    <property type="term" value="F:magnesium ion binding"/>
    <property type="evidence" value="ECO:0007669"/>
    <property type="project" value="UniProtKB-UniRule"/>
</dbReference>
<dbReference type="InterPro" id="IPR010978">
    <property type="entry name" value="tRNA-bd_arm"/>
</dbReference>
<evidence type="ECO:0000256" key="12">
    <source>
        <dbReference type="ARBA" id="ARBA00049255"/>
    </source>
</evidence>
<keyword evidence="4 13" id="KW-0963">Cytoplasm</keyword>
<keyword evidence="6 13" id="KW-0479">Metal-binding</keyword>
<evidence type="ECO:0000256" key="13">
    <source>
        <dbReference type="HAMAP-Rule" id="MF_00281"/>
    </source>
</evidence>
<comment type="subunit">
    <text evidence="3 13">Tetramer of two alpha and two beta subunits.</text>
</comment>
<dbReference type="SUPFAM" id="SSF55681">
    <property type="entry name" value="Class II aaRS and biotin synthetases"/>
    <property type="match status" value="1"/>
</dbReference>
<comment type="cofactor">
    <cofactor evidence="13">
        <name>Mg(2+)</name>
        <dbReference type="ChEBI" id="CHEBI:18420"/>
    </cofactor>
    <text evidence="13">Binds 2 magnesium ions per tetramer.</text>
</comment>
<keyword evidence="9 13" id="KW-0460">Magnesium</keyword>
<dbReference type="InterPro" id="IPR045864">
    <property type="entry name" value="aa-tRNA-synth_II/BPL/LPL"/>
</dbReference>
<dbReference type="EC" id="6.1.1.20" evidence="13"/>
<organism evidence="15 16">
    <name type="scientific">Candidatus Uhrbacteria bacterium RIFCSPLOWO2_01_FULL_47_25</name>
    <dbReference type="NCBI Taxonomy" id="1802402"/>
    <lineage>
        <taxon>Bacteria</taxon>
        <taxon>Candidatus Uhriibacteriota</taxon>
    </lineage>
</organism>
<dbReference type="HAMAP" id="MF_00281">
    <property type="entry name" value="Phe_tRNA_synth_alpha1"/>
    <property type="match status" value="1"/>
</dbReference>
<evidence type="ECO:0000256" key="6">
    <source>
        <dbReference type="ARBA" id="ARBA00022723"/>
    </source>
</evidence>
<dbReference type="GO" id="GO:0005524">
    <property type="term" value="F:ATP binding"/>
    <property type="evidence" value="ECO:0007669"/>
    <property type="project" value="UniProtKB-UniRule"/>
</dbReference>
<evidence type="ECO:0000256" key="10">
    <source>
        <dbReference type="ARBA" id="ARBA00022917"/>
    </source>
</evidence>
<reference evidence="15 16" key="1">
    <citation type="journal article" date="2016" name="Nat. Commun.">
        <title>Thousands of microbial genomes shed light on interconnected biogeochemical processes in an aquifer system.</title>
        <authorList>
            <person name="Anantharaman K."/>
            <person name="Brown C.T."/>
            <person name="Hug L.A."/>
            <person name="Sharon I."/>
            <person name="Castelle C.J."/>
            <person name="Probst A.J."/>
            <person name="Thomas B.C."/>
            <person name="Singh A."/>
            <person name="Wilkins M.J."/>
            <person name="Karaoz U."/>
            <person name="Brodie E.L."/>
            <person name="Williams K.H."/>
            <person name="Hubbard S.S."/>
            <person name="Banfield J.F."/>
        </authorList>
    </citation>
    <scope>NUCLEOTIDE SEQUENCE [LARGE SCALE GENOMIC DNA]</scope>
</reference>
<keyword evidence="11 13" id="KW-0030">Aminoacyl-tRNA synthetase</keyword>
<dbReference type="AlphaFoldDB" id="A0A1F7UYD8"/>
<evidence type="ECO:0000256" key="5">
    <source>
        <dbReference type="ARBA" id="ARBA00022598"/>
    </source>
</evidence>
<evidence type="ECO:0000256" key="7">
    <source>
        <dbReference type="ARBA" id="ARBA00022741"/>
    </source>
</evidence>
<comment type="similarity">
    <text evidence="2 13">Belongs to the class-II aminoacyl-tRNA synthetase family. Phe-tRNA synthetase alpha subunit type 1 subfamily.</text>
</comment>
<evidence type="ECO:0000256" key="4">
    <source>
        <dbReference type="ARBA" id="ARBA00022490"/>
    </source>
</evidence>
<dbReference type="GO" id="GO:0005737">
    <property type="term" value="C:cytoplasm"/>
    <property type="evidence" value="ECO:0007669"/>
    <property type="project" value="UniProtKB-SubCell"/>
</dbReference>
<dbReference type="InterPro" id="IPR006195">
    <property type="entry name" value="aa-tRNA-synth_II"/>
</dbReference>
<evidence type="ECO:0000256" key="2">
    <source>
        <dbReference type="ARBA" id="ARBA00010207"/>
    </source>
</evidence>
<dbReference type="InterPro" id="IPR004188">
    <property type="entry name" value="Phe-tRNA_ligase_II_N"/>
</dbReference>
<evidence type="ECO:0000256" key="11">
    <source>
        <dbReference type="ARBA" id="ARBA00023146"/>
    </source>
</evidence>
<feature type="binding site" evidence="13">
    <location>
        <position position="257"/>
    </location>
    <ligand>
        <name>Mg(2+)</name>
        <dbReference type="ChEBI" id="CHEBI:18420"/>
        <note>shared with beta subunit</note>
    </ligand>
</feature>
<comment type="subcellular location">
    <subcellularLocation>
        <location evidence="1 13">Cytoplasm</location>
    </subcellularLocation>
</comment>
<evidence type="ECO:0000256" key="8">
    <source>
        <dbReference type="ARBA" id="ARBA00022840"/>
    </source>
</evidence>
<dbReference type="InterPro" id="IPR004529">
    <property type="entry name" value="Phe-tRNA-synth_IIc_asu"/>
</dbReference>
<dbReference type="GO" id="GO:0000049">
    <property type="term" value="F:tRNA binding"/>
    <property type="evidence" value="ECO:0007669"/>
    <property type="project" value="InterPro"/>
</dbReference>
<keyword evidence="10 13" id="KW-0648">Protein biosynthesis</keyword>
<dbReference type="PANTHER" id="PTHR11538">
    <property type="entry name" value="PHENYLALANYL-TRNA SYNTHETASE"/>
    <property type="match status" value="1"/>
</dbReference>
<keyword evidence="7 13" id="KW-0547">Nucleotide-binding</keyword>
<sequence length="343" mass="38916">MISLEELKNLPSEAESAALSAKNQQELNQIAIRFLGRKSKLTLFLRSLKDLPKEKRVEVGQVANKVRSRISEIFEARGRSLAHSLKPIDITLPGISPRLGHAHLISQAINEISAIFKEIGFKRVRHPEVESDWYAFEALNMPPDHPARDEWETFFMDRPAKGDGDGKRFILTPHATSGTTRALVARKLPLRVINIQKCYRRQSDISHVPMFHQFDGVYADEGVTIRHLKGVLEYFVKSYFGVKREVRLRPFHFRFTEPSFEVDISCGVCGGQGCRLCKEGWVELGGAGMLHPNVLKAAKIDPAKITALAFGWGVERVLLMRSGLEIPDIRILYENDLRFLEQF</sequence>
<comment type="catalytic activity">
    <reaction evidence="12 13">
        <text>tRNA(Phe) + L-phenylalanine + ATP = L-phenylalanyl-tRNA(Phe) + AMP + diphosphate + H(+)</text>
        <dbReference type="Rhea" id="RHEA:19413"/>
        <dbReference type="Rhea" id="RHEA-COMP:9668"/>
        <dbReference type="Rhea" id="RHEA-COMP:9699"/>
        <dbReference type="ChEBI" id="CHEBI:15378"/>
        <dbReference type="ChEBI" id="CHEBI:30616"/>
        <dbReference type="ChEBI" id="CHEBI:33019"/>
        <dbReference type="ChEBI" id="CHEBI:58095"/>
        <dbReference type="ChEBI" id="CHEBI:78442"/>
        <dbReference type="ChEBI" id="CHEBI:78531"/>
        <dbReference type="ChEBI" id="CHEBI:456215"/>
        <dbReference type="EC" id="6.1.1.20"/>
    </reaction>
</comment>
<comment type="caution">
    <text evidence="15">The sequence shown here is derived from an EMBL/GenBank/DDBJ whole genome shotgun (WGS) entry which is preliminary data.</text>
</comment>
<proteinExistence type="inferred from homology"/>
<keyword evidence="8 13" id="KW-0067">ATP-binding</keyword>
<dbReference type="CDD" id="cd00496">
    <property type="entry name" value="PheRS_alpha_core"/>
    <property type="match status" value="1"/>
</dbReference>
<keyword evidence="5 13" id="KW-0436">Ligase</keyword>
<dbReference type="InterPro" id="IPR002319">
    <property type="entry name" value="Phenylalanyl-tRNA_Synthase"/>
</dbReference>